<dbReference type="Proteomes" id="UP001152888">
    <property type="component" value="Unassembled WGS sequence"/>
</dbReference>
<evidence type="ECO:0000256" key="1">
    <source>
        <dbReference type="SAM" id="SignalP"/>
    </source>
</evidence>
<reference evidence="2" key="1">
    <citation type="submission" date="2022-03" db="EMBL/GenBank/DDBJ databases">
        <authorList>
            <person name="Sayadi A."/>
        </authorList>
    </citation>
    <scope>NUCLEOTIDE SEQUENCE</scope>
</reference>
<accession>A0A9P0JN99</accession>
<dbReference type="AlphaFoldDB" id="A0A9P0JN99"/>
<sequence length="184" mass="20781">MKFWYYCLTAAVFLISASFSLPHHHPLFSVPDVSGPVGYNENTSSTFHKPDYVFREPKEPYFEKIFACQTNCLRADNLGGFVFDDENRSGVERLRHAARDVAAALRNSLQVVRNLVHCIRANIRGPVCSIKQNLHGDEPGKDELVLSKNVTEALGEPYRMTYSKLGHVPSSNIAKEVPQKWTSR</sequence>
<proteinExistence type="predicted"/>
<comment type="caution">
    <text evidence="2">The sequence shown here is derived from an EMBL/GenBank/DDBJ whole genome shotgun (WGS) entry which is preliminary data.</text>
</comment>
<organism evidence="2 3">
    <name type="scientific">Acanthoscelides obtectus</name>
    <name type="common">Bean weevil</name>
    <name type="synonym">Bruchus obtectus</name>
    <dbReference type="NCBI Taxonomy" id="200917"/>
    <lineage>
        <taxon>Eukaryota</taxon>
        <taxon>Metazoa</taxon>
        <taxon>Ecdysozoa</taxon>
        <taxon>Arthropoda</taxon>
        <taxon>Hexapoda</taxon>
        <taxon>Insecta</taxon>
        <taxon>Pterygota</taxon>
        <taxon>Neoptera</taxon>
        <taxon>Endopterygota</taxon>
        <taxon>Coleoptera</taxon>
        <taxon>Polyphaga</taxon>
        <taxon>Cucujiformia</taxon>
        <taxon>Chrysomeloidea</taxon>
        <taxon>Chrysomelidae</taxon>
        <taxon>Bruchinae</taxon>
        <taxon>Bruchini</taxon>
        <taxon>Acanthoscelides</taxon>
    </lineage>
</organism>
<keyword evidence="3" id="KW-1185">Reference proteome</keyword>
<keyword evidence="1" id="KW-0732">Signal</keyword>
<feature type="chain" id="PRO_5040373318" evidence="1">
    <location>
        <begin position="23"/>
        <end position="184"/>
    </location>
</feature>
<feature type="signal peptide" evidence="1">
    <location>
        <begin position="1"/>
        <end position="22"/>
    </location>
</feature>
<name>A0A9P0JN99_ACAOB</name>
<protein>
    <submittedName>
        <fullName evidence="2">Uncharacterized protein</fullName>
    </submittedName>
</protein>
<evidence type="ECO:0000313" key="3">
    <source>
        <dbReference type="Proteomes" id="UP001152888"/>
    </source>
</evidence>
<gene>
    <name evidence="2" type="ORF">ACAOBT_LOCUS550</name>
</gene>
<evidence type="ECO:0000313" key="2">
    <source>
        <dbReference type="EMBL" id="CAH1954428.1"/>
    </source>
</evidence>
<dbReference type="EMBL" id="CAKOFQ010006653">
    <property type="protein sequence ID" value="CAH1954428.1"/>
    <property type="molecule type" value="Genomic_DNA"/>
</dbReference>